<gene>
    <name evidence="1" type="ORF">BO79DRAFT_189363</name>
</gene>
<evidence type="ECO:0000313" key="2">
    <source>
        <dbReference type="Proteomes" id="UP000249748"/>
    </source>
</evidence>
<keyword evidence="2" id="KW-1185">Reference proteome</keyword>
<accession>A0ACD1IPN7</accession>
<dbReference type="EMBL" id="KZ824539">
    <property type="protein sequence ID" value="RAK92448.1"/>
    <property type="molecule type" value="Genomic_DNA"/>
</dbReference>
<organism evidence="1 2">
    <name type="scientific">Aspergillus costaricaensis CBS 115574</name>
    <dbReference type="NCBI Taxonomy" id="1448317"/>
    <lineage>
        <taxon>Eukaryota</taxon>
        <taxon>Fungi</taxon>
        <taxon>Dikarya</taxon>
        <taxon>Ascomycota</taxon>
        <taxon>Pezizomycotina</taxon>
        <taxon>Eurotiomycetes</taxon>
        <taxon>Eurotiomycetidae</taxon>
        <taxon>Eurotiales</taxon>
        <taxon>Aspergillaceae</taxon>
        <taxon>Aspergillus</taxon>
        <taxon>Aspergillus subgen. Circumdati</taxon>
    </lineage>
</organism>
<evidence type="ECO:0000313" key="1">
    <source>
        <dbReference type="EMBL" id="RAK92448.1"/>
    </source>
</evidence>
<name>A0ACD1IPN7_9EURO</name>
<protein>
    <submittedName>
        <fullName evidence="1">Uncharacterized protein</fullName>
    </submittedName>
</protein>
<proteinExistence type="predicted"/>
<reference evidence="1" key="1">
    <citation type="submission" date="2018-02" db="EMBL/GenBank/DDBJ databases">
        <title>The genomes of Aspergillus section Nigri reveals drivers in fungal speciation.</title>
        <authorList>
            <consortium name="DOE Joint Genome Institute"/>
            <person name="Vesth T.C."/>
            <person name="Nybo J."/>
            <person name="Theobald S."/>
            <person name="Brandl J."/>
            <person name="Frisvad J.C."/>
            <person name="Nielsen K.F."/>
            <person name="Lyhne E.K."/>
            <person name="Kogle M.E."/>
            <person name="Kuo A."/>
            <person name="Riley R."/>
            <person name="Clum A."/>
            <person name="Nolan M."/>
            <person name="Lipzen A."/>
            <person name="Salamov A."/>
            <person name="Henrissat B."/>
            <person name="Wiebenga A."/>
            <person name="De vries R.P."/>
            <person name="Grigoriev I.V."/>
            <person name="Mortensen U.H."/>
            <person name="Andersen M.R."/>
            <person name="Baker S.E."/>
        </authorList>
    </citation>
    <scope>NUCLEOTIDE SEQUENCE</scope>
    <source>
        <strain evidence="1">CBS 115574</strain>
    </source>
</reference>
<sequence length="465" mass="53531">MDYDDTLCDKCDRTFAPWRHKLFQTDVLREIGRFIDKHRGGVPEELFTPQRGSFNAWLRLLFQDGGSAVIRFPCPGASTFPEEKVQREVAVMQFLEYFTSLPLPHILHHGMTEESPKGLGPFIIMEHVSNEGDFIDALNVPGRSRDERPMLDPNVSEERLEWVYVQMADIMLQVSRHSFAEIGCIGKANEDDDIDDTWVVKHRPLTFNMNELVQLGGVSPDLLPQSTFKTASSYYQSLAEMHMIHLTSQRNDAIDSAEYCQTKYIARCLFRKITRENQLCNDDAGPFKLFCDDLRPGNVLSNAQHQVTGVVDWEFTYAAPTEFAHSPPFWLLLELPELWKQGLDDWIARYEKVLPVFLRALKDREQAAIDRGIINENDRLSGHMLRSWESGDFWLNYAARKSWAFDMIYWAKIDRRFFGDGDLSDRIELLTPAEMAEMEGFVQMKLKAGEEGGLSDQGKILYHTI</sequence>
<dbReference type="Proteomes" id="UP000249748">
    <property type="component" value="Unassembled WGS sequence"/>
</dbReference>